<sequence>MRTTVTVLSYVNNNDQISACGSDSIQFRQTKSIFIMYLDFHAILNSSILSTNTFFRSILHLYIFYRSISPPSYRILITPYQSRLYISRVSEYAIAQEWIEVKDTSFPFHNRTENYIENRKIKY</sequence>
<evidence type="ECO:0000313" key="2">
    <source>
        <dbReference type="WBParaSite" id="Hba_11182"/>
    </source>
</evidence>
<dbReference type="AlphaFoldDB" id="A0A1I7X152"/>
<name>A0A1I7X152_HETBA</name>
<evidence type="ECO:0000313" key="1">
    <source>
        <dbReference type="Proteomes" id="UP000095283"/>
    </source>
</evidence>
<reference evidence="2" key="1">
    <citation type="submission" date="2016-11" db="UniProtKB">
        <authorList>
            <consortium name="WormBaseParasite"/>
        </authorList>
    </citation>
    <scope>IDENTIFICATION</scope>
</reference>
<keyword evidence="1" id="KW-1185">Reference proteome</keyword>
<proteinExistence type="predicted"/>
<protein>
    <submittedName>
        <fullName evidence="2">Uncharacterized protein</fullName>
    </submittedName>
</protein>
<dbReference type="Proteomes" id="UP000095283">
    <property type="component" value="Unplaced"/>
</dbReference>
<organism evidence="1 2">
    <name type="scientific">Heterorhabditis bacteriophora</name>
    <name type="common">Entomopathogenic nematode worm</name>
    <dbReference type="NCBI Taxonomy" id="37862"/>
    <lineage>
        <taxon>Eukaryota</taxon>
        <taxon>Metazoa</taxon>
        <taxon>Ecdysozoa</taxon>
        <taxon>Nematoda</taxon>
        <taxon>Chromadorea</taxon>
        <taxon>Rhabditida</taxon>
        <taxon>Rhabditina</taxon>
        <taxon>Rhabditomorpha</taxon>
        <taxon>Strongyloidea</taxon>
        <taxon>Heterorhabditidae</taxon>
        <taxon>Heterorhabditis</taxon>
    </lineage>
</organism>
<dbReference type="WBParaSite" id="Hba_11182">
    <property type="protein sequence ID" value="Hba_11182"/>
    <property type="gene ID" value="Hba_11182"/>
</dbReference>
<accession>A0A1I7X152</accession>